<feature type="domain" description="HTH tetR-type" evidence="3">
    <location>
        <begin position="9"/>
        <end position="69"/>
    </location>
</feature>
<dbReference type="PROSITE" id="PS01081">
    <property type="entry name" value="HTH_TETR_1"/>
    <property type="match status" value="1"/>
</dbReference>
<dbReference type="InterPro" id="IPR050624">
    <property type="entry name" value="HTH-type_Tx_Regulator"/>
</dbReference>
<dbReference type="PROSITE" id="PS50977">
    <property type="entry name" value="HTH_TETR_2"/>
    <property type="match status" value="1"/>
</dbReference>
<evidence type="ECO:0000313" key="4">
    <source>
        <dbReference type="EMBL" id="SFM19511.1"/>
    </source>
</evidence>
<dbReference type="GO" id="GO:0003677">
    <property type="term" value="F:DNA binding"/>
    <property type="evidence" value="ECO:0007669"/>
    <property type="project" value="UniProtKB-UniRule"/>
</dbReference>
<dbReference type="Pfam" id="PF00440">
    <property type="entry name" value="TetR_N"/>
    <property type="match status" value="1"/>
</dbReference>
<dbReference type="EMBL" id="FOUJ01000001">
    <property type="protein sequence ID" value="SFM19511.1"/>
    <property type="molecule type" value="Genomic_DNA"/>
</dbReference>
<dbReference type="Proteomes" id="UP000198535">
    <property type="component" value="Unassembled WGS sequence"/>
</dbReference>
<feature type="DNA-binding region" description="H-T-H motif" evidence="2">
    <location>
        <begin position="32"/>
        <end position="51"/>
    </location>
</feature>
<dbReference type="STRING" id="487685.SAMN04488696_0287"/>
<name>A0A1I4NVG2_9EURY</name>
<dbReference type="OrthoDB" id="135877at2157"/>
<reference evidence="5" key="1">
    <citation type="submission" date="2016-10" db="EMBL/GenBank/DDBJ databases">
        <authorList>
            <person name="Varghese N."/>
            <person name="Submissions S."/>
        </authorList>
    </citation>
    <scope>NUCLEOTIDE SEQUENCE [LARGE SCALE GENOMIC DNA]</scope>
    <source>
        <strain evidence="5">Mob M</strain>
    </source>
</reference>
<dbReference type="PRINTS" id="PR00455">
    <property type="entry name" value="HTHTETR"/>
</dbReference>
<gene>
    <name evidence="4" type="ORF">SAMN04488696_0287</name>
</gene>
<evidence type="ECO:0000256" key="2">
    <source>
        <dbReference type="PROSITE-ProRule" id="PRU00335"/>
    </source>
</evidence>
<accession>A0A1I4NVG2</accession>
<dbReference type="RefSeq" id="WP_091932140.1">
    <property type="nucleotide sequence ID" value="NZ_FOUJ01000001.1"/>
</dbReference>
<keyword evidence="5" id="KW-1185">Reference proteome</keyword>
<sequence length="203" mass="23278">MSLREKKKQETRTRIFDVSAALFKEKGFENTTVDEITKEAGIAKGTFFNYFPTKEALLFYFKEQKEEFVRDLMTGQMSLNAPVKERLMDLFVLVAEHYEKDKELSRLLFFEHKRLIMASGKIPSGSRHEGHSPGHFVNMLCSLLQEGIQNGEIRQTVDPMVAAKTLHAIYFHSLMGWLHSNTDYSFSNDISAKVDLLFTGIGE</sequence>
<evidence type="ECO:0000313" key="5">
    <source>
        <dbReference type="Proteomes" id="UP000198535"/>
    </source>
</evidence>
<dbReference type="AlphaFoldDB" id="A0A1I4NVG2"/>
<proteinExistence type="predicted"/>
<dbReference type="PANTHER" id="PTHR43479:SF11">
    <property type="entry name" value="ACREF_ENVCD OPERON REPRESSOR-RELATED"/>
    <property type="match status" value="1"/>
</dbReference>
<dbReference type="InterPro" id="IPR001647">
    <property type="entry name" value="HTH_TetR"/>
</dbReference>
<dbReference type="Gene3D" id="1.10.357.10">
    <property type="entry name" value="Tetracycline Repressor, domain 2"/>
    <property type="match status" value="1"/>
</dbReference>
<dbReference type="InterPro" id="IPR036271">
    <property type="entry name" value="Tet_transcr_reg_TetR-rel_C_sf"/>
</dbReference>
<protein>
    <submittedName>
        <fullName evidence="4">DNA-binding transcriptional regulator, AcrR family</fullName>
    </submittedName>
</protein>
<dbReference type="InterPro" id="IPR023772">
    <property type="entry name" value="DNA-bd_HTH_TetR-type_CS"/>
</dbReference>
<dbReference type="SUPFAM" id="SSF48498">
    <property type="entry name" value="Tetracyclin repressor-like, C-terminal domain"/>
    <property type="match status" value="1"/>
</dbReference>
<keyword evidence="1 2" id="KW-0238">DNA-binding</keyword>
<dbReference type="PANTHER" id="PTHR43479">
    <property type="entry name" value="ACREF/ENVCD OPERON REPRESSOR-RELATED"/>
    <property type="match status" value="1"/>
</dbReference>
<dbReference type="InterPro" id="IPR009057">
    <property type="entry name" value="Homeodomain-like_sf"/>
</dbReference>
<organism evidence="4 5">
    <name type="scientific">Methanolobus profundi</name>
    <dbReference type="NCBI Taxonomy" id="487685"/>
    <lineage>
        <taxon>Archaea</taxon>
        <taxon>Methanobacteriati</taxon>
        <taxon>Methanobacteriota</taxon>
        <taxon>Stenosarchaea group</taxon>
        <taxon>Methanomicrobia</taxon>
        <taxon>Methanosarcinales</taxon>
        <taxon>Methanosarcinaceae</taxon>
        <taxon>Methanolobus</taxon>
    </lineage>
</organism>
<evidence type="ECO:0000256" key="1">
    <source>
        <dbReference type="ARBA" id="ARBA00023125"/>
    </source>
</evidence>
<evidence type="ECO:0000259" key="3">
    <source>
        <dbReference type="PROSITE" id="PS50977"/>
    </source>
</evidence>
<dbReference type="SUPFAM" id="SSF46689">
    <property type="entry name" value="Homeodomain-like"/>
    <property type="match status" value="1"/>
</dbReference>